<evidence type="ECO:0000313" key="2">
    <source>
        <dbReference type="Proteomes" id="UP000789901"/>
    </source>
</evidence>
<sequence length="55" mass="6166">GIFVKGHCLKQCKVYGSFWVCAKPVDLEEHLALDCPNQDKNVIDFYPKVVAIASQ</sequence>
<comment type="caution">
    <text evidence="1">The sequence shown here is derived from an EMBL/GenBank/DDBJ whole genome shotgun (WGS) entry which is preliminary data.</text>
</comment>
<feature type="non-terminal residue" evidence="1">
    <location>
        <position position="1"/>
    </location>
</feature>
<proteinExistence type="predicted"/>
<keyword evidence="2" id="KW-1185">Reference proteome</keyword>
<accession>A0ABN7WPV8</accession>
<gene>
    <name evidence="1" type="ORF">GMARGA_LOCUS33432</name>
</gene>
<dbReference type="EMBL" id="CAJVQB010055569">
    <property type="protein sequence ID" value="CAG8837299.1"/>
    <property type="molecule type" value="Genomic_DNA"/>
</dbReference>
<reference evidence="1 2" key="1">
    <citation type="submission" date="2021-06" db="EMBL/GenBank/DDBJ databases">
        <authorList>
            <person name="Kallberg Y."/>
            <person name="Tangrot J."/>
            <person name="Rosling A."/>
        </authorList>
    </citation>
    <scope>NUCLEOTIDE SEQUENCE [LARGE SCALE GENOMIC DNA]</scope>
    <source>
        <strain evidence="1 2">120-4 pot B 10/14</strain>
    </source>
</reference>
<protein>
    <submittedName>
        <fullName evidence="1">17386_t:CDS:1</fullName>
    </submittedName>
</protein>
<evidence type="ECO:0000313" key="1">
    <source>
        <dbReference type="EMBL" id="CAG8837299.1"/>
    </source>
</evidence>
<name>A0ABN7WPV8_GIGMA</name>
<dbReference type="Proteomes" id="UP000789901">
    <property type="component" value="Unassembled WGS sequence"/>
</dbReference>
<organism evidence="1 2">
    <name type="scientific">Gigaspora margarita</name>
    <dbReference type="NCBI Taxonomy" id="4874"/>
    <lineage>
        <taxon>Eukaryota</taxon>
        <taxon>Fungi</taxon>
        <taxon>Fungi incertae sedis</taxon>
        <taxon>Mucoromycota</taxon>
        <taxon>Glomeromycotina</taxon>
        <taxon>Glomeromycetes</taxon>
        <taxon>Diversisporales</taxon>
        <taxon>Gigasporaceae</taxon>
        <taxon>Gigaspora</taxon>
    </lineage>
</organism>